<feature type="transmembrane region" description="Helical" evidence="7">
    <location>
        <begin position="83"/>
        <end position="102"/>
    </location>
</feature>
<dbReference type="Proteomes" id="UP000007875">
    <property type="component" value="Unassembled WGS sequence"/>
</dbReference>
<feature type="domain" description="G-protein coupled receptors family 1 profile" evidence="8">
    <location>
        <begin position="49"/>
        <end position="320"/>
    </location>
</feature>
<dbReference type="GeneTree" id="ENSGT00940000163045"/>
<name>H2ZF21_CIOSA</name>
<dbReference type="HOGENOM" id="CLU_006130_0_1_1"/>
<feature type="transmembrane region" description="Helical" evidence="7">
    <location>
        <begin position="300"/>
        <end position="320"/>
    </location>
</feature>
<evidence type="ECO:0000259" key="8">
    <source>
        <dbReference type="PROSITE" id="PS50262"/>
    </source>
</evidence>
<dbReference type="InterPro" id="IPR017452">
    <property type="entry name" value="GPCR_Rhodpsn_7TM"/>
</dbReference>
<evidence type="ECO:0000256" key="1">
    <source>
        <dbReference type="ARBA" id="ARBA00004370"/>
    </source>
</evidence>
<feature type="transmembrane region" description="Helical" evidence="7">
    <location>
        <begin position="167"/>
        <end position="188"/>
    </location>
</feature>
<dbReference type="PANTHER" id="PTHR24372:SF77">
    <property type="entry name" value="G-PROTEIN COUPLED RECEPTORS FAMILY 1 PROFILE DOMAIN-CONTAINING PROTEIN"/>
    <property type="match status" value="1"/>
</dbReference>
<reference evidence="10" key="1">
    <citation type="submission" date="2003-08" db="EMBL/GenBank/DDBJ databases">
        <authorList>
            <person name="Birren B."/>
            <person name="Nusbaum C."/>
            <person name="Abebe A."/>
            <person name="Abouelleil A."/>
            <person name="Adekoya E."/>
            <person name="Ait-zahra M."/>
            <person name="Allen N."/>
            <person name="Allen T."/>
            <person name="An P."/>
            <person name="Anderson M."/>
            <person name="Anderson S."/>
            <person name="Arachchi H."/>
            <person name="Armbruster J."/>
            <person name="Bachantsang P."/>
            <person name="Baldwin J."/>
            <person name="Barry A."/>
            <person name="Bayul T."/>
            <person name="Blitshsteyn B."/>
            <person name="Bloom T."/>
            <person name="Blye J."/>
            <person name="Boguslavskiy L."/>
            <person name="Borowsky M."/>
            <person name="Boukhgalter B."/>
            <person name="Brunache A."/>
            <person name="Butler J."/>
            <person name="Calixte N."/>
            <person name="Calvo S."/>
            <person name="Camarata J."/>
            <person name="Campo K."/>
            <person name="Chang J."/>
            <person name="Cheshatsang Y."/>
            <person name="Citroen M."/>
            <person name="Collymore A."/>
            <person name="Considine T."/>
            <person name="Cook A."/>
            <person name="Cooke P."/>
            <person name="Corum B."/>
            <person name="Cuomo C."/>
            <person name="David R."/>
            <person name="Dawoe T."/>
            <person name="Degray S."/>
            <person name="Dodge S."/>
            <person name="Dooley K."/>
            <person name="Dorje P."/>
            <person name="Dorjee K."/>
            <person name="Dorris L."/>
            <person name="Duffey N."/>
            <person name="Dupes A."/>
            <person name="Elkins T."/>
            <person name="Engels R."/>
            <person name="Erickson J."/>
            <person name="Farina A."/>
            <person name="Faro S."/>
            <person name="Ferreira P."/>
            <person name="Fischer H."/>
            <person name="Fitzgerald M."/>
            <person name="Foley K."/>
            <person name="Gage D."/>
            <person name="Galagan J."/>
            <person name="Gearin G."/>
            <person name="Gnerre S."/>
            <person name="Gnirke A."/>
            <person name="Goyette A."/>
            <person name="Graham J."/>
            <person name="Grandbois E."/>
            <person name="Gyaltsen K."/>
            <person name="Hafez N."/>
            <person name="Hagopian D."/>
            <person name="Hagos B."/>
            <person name="Hall J."/>
            <person name="Hatcher B."/>
            <person name="Heller A."/>
            <person name="Higgins H."/>
            <person name="Honan T."/>
            <person name="Horn A."/>
            <person name="Houde N."/>
            <person name="Hughes L."/>
            <person name="Hulme W."/>
            <person name="Husby E."/>
            <person name="Iliev I."/>
            <person name="Jaffe D."/>
            <person name="Jones C."/>
            <person name="Kamal M."/>
            <person name="Kamat A."/>
            <person name="Kamvysselis M."/>
            <person name="Karlsson E."/>
            <person name="Kells C."/>
            <person name="Kieu A."/>
            <person name="Kisner P."/>
            <person name="Kodira C."/>
            <person name="Kulbokas E."/>
            <person name="Labutti K."/>
            <person name="Lama D."/>
            <person name="Landers T."/>
            <person name="Leger J."/>
            <person name="Levine S."/>
            <person name="Lewis D."/>
            <person name="Lewis T."/>
            <person name="Lindblad-toh K."/>
            <person name="Liu X."/>
            <person name="Lokyitsang T."/>
            <person name="Lokyitsang Y."/>
            <person name="Lucien O."/>
            <person name="Lui A."/>
            <person name="Ma L.J."/>
            <person name="Mabbitt R."/>
            <person name="Macdonald J."/>
            <person name="Maclean C."/>
            <person name="Major J."/>
            <person name="Manning J."/>
            <person name="Marabella R."/>
            <person name="Maru K."/>
            <person name="Matthews C."/>
            <person name="Mauceli E."/>
            <person name="Mccarthy M."/>
            <person name="Mcdonough S."/>
            <person name="Mcghee T."/>
            <person name="Meldrim J."/>
            <person name="Meneus L."/>
            <person name="Mesirov J."/>
            <person name="Mihalev A."/>
            <person name="Mihova T."/>
            <person name="Mikkelsen T."/>
            <person name="Mlenga V."/>
            <person name="Moru K."/>
            <person name="Mozes J."/>
            <person name="Mulrain L."/>
            <person name="Munson G."/>
            <person name="Naylor J."/>
            <person name="Newes C."/>
            <person name="Nguyen C."/>
            <person name="Nguyen N."/>
            <person name="Nguyen T."/>
            <person name="Nicol R."/>
            <person name="Nielsen C."/>
            <person name="Nizzari M."/>
            <person name="Norbu C."/>
            <person name="Norbu N."/>
            <person name="O'donnell P."/>
            <person name="Okoawo O."/>
            <person name="O'leary S."/>
            <person name="Omotosho B."/>
            <person name="O'neill K."/>
            <person name="Osman S."/>
            <person name="Parker S."/>
            <person name="Perrin D."/>
            <person name="Phunkhang P."/>
            <person name="Piqani B."/>
            <person name="Purcell S."/>
            <person name="Rachupka T."/>
            <person name="Ramasamy U."/>
            <person name="Rameau R."/>
            <person name="Ray V."/>
            <person name="Raymond C."/>
            <person name="Retta R."/>
            <person name="Richardson S."/>
            <person name="Rise C."/>
            <person name="Rodriguez J."/>
            <person name="Rogers J."/>
            <person name="Rogov P."/>
            <person name="Rutman M."/>
            <person name="Schupbach R."/>
            <person name="Seaman C."/>
            <person name="Settipalli S."/>
            <person name="Sharpe T."/>
            <person name="Sheridan J."/>
            <person name="Sherpa N."/>
            <person name="Shi J."/>
            <person name="Smirnov S."/>
            <person name="Smith C."/>
            <person name="Sougnez C."/>
            <person name="Spencer B."/>
            <person name="Stalker J."/>
            <person name="Stange-thomann N."/>
            <person name="Stavropoulos S."/>
            <person name="Stetson K."/>
            <person name="Stone C."/>
            <person name="Stone S."/>
            <person name="Stubbs M."/>
            <person name="Talamas J."/>
            <person name="Tchuinga P."/>
            <person name="Tenzing P."/>
            <person name="Tesfaye S."/>
            <person name="Theodore J."/>
            <person name="Thoulutsang Y."/>
            <person name="Topham K."/>
            <person name="Towey S."/>
            <person name="Tsamla T."/>
            <person name="Tsomo N."/>
            <person name="Vallee D."/>
            <person name="Vassiliev H."/>
            <person name="Venkataraman V."/>
            <person name="Vinson J."/>
            <person name="Vo A."/>
            <person name="Wade C."/>
            <person name="Wang S."/>
            <person name="Wangchuk T."/>
            <person name="Wangdi T."/>
            <person name="Whittaker C."/>
            <person name="Wilkinson J."/>
            <person name="Wu Y."/>
            <person name="Wyman D."/>
            <person name="Yadav S."/>
            <person name="Yang S."/>
            <person name="Yang X."/>
            <person name="Yeager S."/>
            <person name="Yee E."/>
            <person name="Young G."/>
            <person name="Zainoun J."/>
            <person name="Zembeck L."/>
            <person name="Zimmer A."/>
            <person name="Zody M."/>
            <person name="Lander E."/>
        </authorList>
    </citation>
    <scope>NUCLEOTIDE SEQUENCE [LARGE SCALE GENOMIC DNA]</scope>
</reference>
<evidence type="ECO:0000256" key="6">
    <source>
        <dbReference type="ARBA" id="ARBA00023136"/>
    </source>
</evidence>
<dbReference type="Pfam" id="PF00001">
    <property type="entry name" value="7tm_1"/>
    <property type="match status" value="1"/>
</dbReference>
<keyword evidence="5 7" id="KW-1133">Transmembrane helix</keyword>
<dbReference type="GO" id="GO:0007189">
    <property type="term" value="P:adenylate cyclase-activating G protein-coupled receptor signaling pathway"/>
    <property type="evidence" value="ECO:0007669"/>
    <property type="project" value="TreeGrafter"/>
</dbReference>
<keyword evidence="4" id="KW-0677">Repeat</keyword>
<organism evidence="9 10">
    <name type="scientific">Ciona savignyi</name>
    <name type="common">Pacific transparent sea squirt</name>
    <dbReference type="NCBI Taxonomy" id="51511"/>
    <lineage>
        <taxon>Eukaryota</taxon>
        <taxon>Metazoa</taxon>
        <taxon>Chordata</taxon>
        <taxon>Tunicata</taxon>
        <taxon>Ascidiacea</taxon>
        <taxon>Phlebobranchia</taxon>
        <taxon>Cionidae</taxon>
        <taxon>Ciona</taxon>
    </lineage>
</organism>
<dbReference type="SUPFAM" id="SSF81321">
    <property type="entry name" value="Family A G protein-coupled receptor-like"/>
    <property type="match status" value="1"/>
</dbReference>
<feature type="transmembrane region" description="Helical" evidence="7">
    <location>
        <begin position="271"/>
        <end position="294"/>
    </location>
</feature>
<dbReference type="GO" id="GO:0008528">
    <property type="term" value="F:G protein-coupled peptide receptor activity"/>
    <property type="evidence" value="ECO:0007669"/>
    <property type="project" value="TreeGrafter"/>
</dbReference>
<dbReference type="Ensembl" id="ENSCSAVT00000016368.1">
    <property type="protein sequence ID" value="ENSCSAVP00000016187.1"/>
    <property type="gene ID" value="ENSCSAVG00000009520.1"/>
</dbReference>
<dbReference type="STRING" id="51511.ENSCSAVP00000016187"/>
<sequence length="321" mass="35917">NGVRDCADYSDECPPEIFINNALTSRTEMIKNPFFKTMVWIMALLAILGNSRVFVILCKSLWSNRKKAKSAQASSVSTVNKLLILNLSIADFLMGISLLIIASKSAQYSGQYCLRDMNWRSSGTCNTVGVLSVISSEASVFTLVCITSYRLYSVYFPIQTRTLSRRVCGWWIVCIWTISFTIALIPLADSLSRTMVNAVCIPRYFKLNTDDTSLSPLSPVVVLFNFIALIYICAAYIAIYQRSSASSESTEQRQNEQRQIAAKKMQRKISILILTDLTCWLPVCLMTFISLGRFGLPDEVYAASAIIFLPINSSLNPLIYT</sequence>
<evidence type="ECO:0000256" key="7">
    <source>
        <dbReference type="SAM" id="Phobius"/>
    </source>
</evidence>
<dbReference type="GO" id="GO:0005886">
    <property type="term" value="C:plasma membrane"/>
    <property type="evidence" value="ECO:0007669"/>
    <property type="project" value="TreeGrafter"/>
</dbReference>
<keyword evidence="2" id="KW-0433">Leucine-rich repeat</keyword>
<keyword evidence="10" id="KW-1185">Reference proteome</keyword>
<dbReference type="PANTHER" id="PTHR24372">
    <property type="entry name" value="GLYCOPROTEIN HORMONE RECEPTOR"/>
    <property type="match status" value="1"/>
</dbReference>
<dbReference type="Gene3D" id="1.20.1070.10">
    <property type="entry name" value="Rhodopsin 7-helix transmembrane proteins"/>
    <property type="match status" value="1"/>
</dbReference>
<keyword evidence="6 7" id="KW-0472">Membrane</keyword>
<feature type="transmembrane region" description="Helical" evidence="7">
    <location>
        <begin position="217"/>
        <end position="239"/>
    </location>
</feature>
<keyword evidence="3 7" id="KW-0812">Transmembrane</keyword>
<proteinExistence type="predicted"/>
<feature type="transmembrane region" description="Helical" evidence="7">
    <location>
        <begin position="127"/>
        <end position="146"/>
    </location>
</feature>
<protein>
    <recommendedName>
        <fullName evidence="8">G-protein coupled receptors family 1 profile domain-containing protein</fullName>
    </recommendedName>
</protein>
<dbReference type="PRINTS" id="PR00237">
    <property type="entry name" value="GPCRRHODOPSN"/>
</dbReference>
<dbReference type="GO" id="GO:0009755">
    <property type="term" value="P:hormone-mediated signaling pathway"/>
    <property type="evidence" value="ECO:0007669"/>
    <property type="project" value="TreeGrafter"/>
</dbReference>
<dbReference type="InParanoid" id="H2ZF21"/>
<evidence type="ECO:0000313" key="9">
    <source>
        <dbReference type="Ensembl" id="ENSCSAVP00000016187.1"/>
    </source>
</evidence>
<dbReference type="FunFam" id="1.20.1070.10:FF:000589">
    <property type="entry name" value="Uncharacterized protein"/>
    <property type="match status" value="1"/>
</dbReference>
<dbReference type="OMA" id="XNSAPNE"/>
<reference evidence="9" key="3">
    <citation type="submission" date="2025-09" db="UniProtKB">
        <authorList>
            <consortium name="Ensembl"/>
        </authorList>
    </citation>
    <scope>IDENTIFICATION</scope>
</reference>
<dbReference type="eggNOG" id="KOG2087">
    <property type="taxonomic scope" value="Eukaryota"/>
</dbReference>
<evidence type="ECO:0000256" key="5">
    <source>
        <dbReference type="ARBA" id="ARBA00022989"/>
    </source>
</evidence>
<evidence type="ECO:0000256" key="4">
    <source>
        <dbReference type="ARBA" id="ARBA00022737"/>
    </source>
</evidence>
<dbReference type="AlphaFoldDB" id="H2ZF21"/>
<evidence type="ECO:0000256" key="3">
    <source>
        <dbReference type="ARBA" id="ARBA00022692"/>
    </source>
</evidence>
<dbReference type="PROSITE" id="PS50262">
    <property type="entry name" value="G_PROTEIN_RECEP_F1_2"/>
    <property type="match status" value="1"/>
</dbReference>
<evidence type="ECO:0000313" key="10">
    <source>
        <dbReference type="Proteomes" id="UP000007875"/>
    </source>
</evidence>
<evidence type="ECO:0000256" key="2">
    <source>
        <dbReference type="ARBA" id="ARBA00022614"/>
    </source>
</evidence>
<comment type="subcellular location">
    <subcellularLocation>
        <location evidence="1">Membrane</location>
    </subcellularLocation>
</comment>
<accession>H2ZF21</accession>
<feature type="transmembrane region" description="Helical" evidence="7">
    <location>
        <begin position="38"/>
        <end position="62"/>
    </location>
</feature>
<reference evidence="9" key="2">
    <citation type="submission" date="2025-08" db="UniProtKB">
        <authorList>
            <consortium name="Ensembl"/>
        </authorList>
    </citation>
    <scope>IDENTIFICATION</scope>
</reference>
<dbReference type="InterPro" id="IPR000276">
    <property type="entry name" value="GPCR_Rhodpsn"/>
</dbReference>